<evidence type="ECO:0000259" key="1">
    <source>
        <dbReference type="Pfam" id="PF00899"/>
    </source>
</evidence>
<protein>
    <submittedName>
        <fullName evidence="2">tRNA threonylcarbamoyladenosine dehydratase</fullName>
    </submittedName>
</protein>
<sequence>MSAGMNERTRLIIGDDGVRRLRDAKVVLCGCGAVGGYALEGLVRAGVGHIRVVDKDVFSESNMNRQILATTATVGRPKAEVACERARSINPVIDIESMDVLVSEDTIPAILDMGPDVLVDAIDTIGMKVRLLREACARRIRAFSSMGAALHTDPMAVRIAPVMDSSVCPVAARVRRELRGCDTSLITCVYSLERPVAVPTEKDENGKSILGSMPTIPAIFGMTLANEAIMYILGKE</sequence>
<evidence type="ECO:0000313" key="2">
    <source>
        <dbReference type="EMBL" id="AYQ54635.1"/>
    </source>
</evidence>
<feature type="domain" description="THIF-type NAD/FAD binding fold" evidence="1">
    <location>
        <begin position="12"/>
        <end position="235"/>
    </location>
</feature>
<dbReference type="PANTHER" id="PTHR43267">
    <property type="entry name" value="TRNA THREONYLCARBAMOYLADENOSINE DEHYDRATASE"/>
    <property type="match status" value="1"/>
</dbReference>
<proteinExistence type="predicted"/>
<dbReference type="Gene3D" id="3.40.50.720">
    <property type="entry name" value="NAD(P)-binding Rossmann-like Domain"/>
    <property type="match status" value="1"/>
</dbReference>
<evidence type="ECO:0000313" key="3">
    <source>
        <dbReference type="Proteomes" id="UP000273278"/>
    </source>
</evidence>
<accession>A0A3G3IFP1</accession>
<dbReference type="GO" id="GO:0061504">
    <property type="term" value="P:cyclic threonylcarbamoyladenosine biosynthetic process"/>
    <property type="evidence" value="ECO:0007669"/>
    <property type="project" value="TreeGrafter"/>
</dbReference>
<name>A0A3G3IFP1_9ARCH</name>
<dbReference type="InterPro" id="IPR000594">
    <property type="entry name" value="ThiF_NAD_FAD-bd"/>
</dbReference>
<dbReference type="Proteomes" id="UP000273278">
    <property type="component" value="Chromosome"/>
</dbReference>
<dbReference type="CDD" id="cd00755">
    <property type="entry name" value="YgdL_like"/>
    <property type="match status" value="1"/>
</dbReference>
<dbReference type="InterPro" id="IPR035985">
    <property type="entry name" value="Ubiquitin-activating_enz"/>
</dbReference>
<dbReference type="RefSeq" id="WP_015504353.1">
    <property type="nucleotide sequence ID" value="NZ_CAYAZR010000032.1"/>
</dbReference>
<dbReference type="AlphaFoldDB" id="A0A3G3IFP1"/>
<dbReference type="GeneID" id="41321259"/>
<reference evidence="2 3" key="1">
    <citation type="submission" date="2016-10" db="EMBL/GenBank/DDBJ databases">
        <title>Complete genome of the TMA-utilizing, human hosted archaeon Methanomethylophilus alvus Gen. nov, sp. nov., strain Mx-05, derived from a pure culture.</title>
        <authorList>
            <person name="Brugere J.-F."/>
            <person name="Ben Hania W."/>
            <person name="Chaudhary P.P."/>
            <person name="Gaci N."/>
            <person name="Borrel G."/>
            <person name="Cao Van Tuat L."/>
            <person name="Fardeau M.-L."/>
            <person name="Harris H.M.B."/>
            <person name="O'Toole P.W."/>
            <person name="Ollivier B."/>
        </authorList>
    </citation>
    <scope>NUCLEOTIDE SEQUENCE [LARGE SCALE GENOMIC DNA]</scope>
    <source>
        <strain evidence="2 3">Mx-05</strain>
    </source>
</reference>
<dbReference type="PANTHER" id="PTHR43267:SF1">
    <property type="entry name" value="TRNA THREONYLCARBAMOYLADENOSINE DEHYDRATASE"/>
    <property type="match status" value="1"/>
</dbReference>
<dbReference type="EMBL" id="CP017686">
    <property type="protein sequence ID" value="AYQ54635.1"/>
    <property type="molecule type" value="Genomic_DNA"/>
</dbReference>
<dbReference type="SUPFAM" id="SSF69572">
    <property type="entry name" value="Activating enzymes of the ubiquitin-like proteins"/>
    <property type="match status" value="1"/>
</dbReference>
<organism evidence="2 3">
    <name type="scientific">Methanomethylophilus alvi</name>
    <dbReference type="NCBI Taxonomy" id="1291540"/>
    <lineage>
        <taxon>Archaea</taxon>
        <taxon>Methanobacteriati</taxon>
        <taxon>Thermoplasmatota</taxon>
        <taxon>Thermoplasmata</taxon>
        <taxon>Methanomassiliicoccales</taxon>
        <taxon>Methanomethylophilaceae</taxon>
        <taxon>Methanomethylophilus</taxon>
    </lineage>
</organism>
<gene>
    <name evidence="2" type="ORF">BKD89_02285</name>
</gene>
<dbReference type="OMA" id="DMDDICV"/>
<dbReference type="GO" id="GO:0008641">
    <property type="term" value="F:ubiquitin-like modifier activating enzyme activity"/>
    <property type="evidence" value="ECO:0007669"/>
    <property type="project" value="InterPro"/>
</dbReference>
<dbReference type="GO" id="GO:0061503">
    <property type="term" value="F:tRNA threonylcarbamoyladenosine dehydratase"/>
    <property type="evidence" value="ECO:0007669"/>
    <property type="project" value="TreeGrafter"/>
</dbReference>
<dbReference type="Pfam" id="PF00899">
    <property type="entry name" value="ThiF"/>
    <property type="match status" value="1"/>
</dbReference>
<dbReference type="InterPro" id="IPR045886">
    <property type="entry name" value="ThiF/MoeB/HesA"/>
</dbReference>